<sequence>MRRAAVLGHPISHSQSPLLHAAAYEHLGLDIDYRRIDVPLEGLGEFLGGAGSDTGWLGWSVTMPLKSALVAVVARPSARVQALGVLNTVVHRRAEGSEPVLHGENTDVDGIVHALGEAGLHRGSSREELTFGIIGAGATAAAALAAAAELGGTEIRCYARSAQRGAELQAVARALDLRLRILPMAALHTDLRAQGGLLDAVVSTLPPRAADEIAAALSPLTRPVPLLDVAYDPWPSALAASWEAAGGRVVSGLVMLLHQAVKQVELFTSATERPAAGLSAESHAQLVAKMRRSIGL</sequence>
<dbReference type="Proteomes" id="UP000643525">
    <property type="component" value="Unassembled WGS sequence"/>
</dbReference>
<keyword evidence="2" id="KW-0057">Aromatic amino acid biosynthesis</keyword>
<dbReference type="PANTHER" id="PTHR21089:SF1">
    <property type="entry name" value="BIFUNCTIONAL 3-DEHYDROQUINATE DEHYDRATASE_SHIKIMATE DEHYDROGENASE, CHLOROPLASTIC"/>
    <property type="match status" value="1"/>
</dbReference>
<organism evidence="4 5">
    <name type="scientific">Nesterenkonia lutea</name>
    <dbReference type="NCBI Taxonomy" id="272919"/>
    <lineage>
        <taxon>Bacteria</taxon>
        <taxon>Bacillati</taxon>
        <taxon>Actinomycetota</taxon>
        <taxon>Actinomycetes</taxon>
        <taxon>Micrococcales</taxon>
        <taxon>Micrococcaceae</taxon>
        <taxon>Nesterenkonia</taxon>
    </lineage>
</organism>
<dbReference type="PANTHER" id="PTHR21089">
    <property type="entry name" value="SHIKIMATE DEHYDROGENASE"/>
    <property type="match status" value="1"/>
</dbReference>
<dbReference type="InterPro" id="IPR036291">
    <property type="entry name" value="NAD(P)-bd_dom_sf"/>
</dbReference>
<dbReference type="SUPFAM" id="SSF53223">
    <property type="entry name" value="Aminoacid dehydrogenase-like, N-terminal domain"/>
    <property type="match status" value="1"/>
</dbReference>
<dbReference type="Pfam" id="PF08501">
    <property type="entry name" value="Shikimate_dh_N"/>
    <property type="match status" value="1"/>
</dbReference>
<dbReference type="RefSeq" id="WP_192595120.1">
    <property type="nucleotide sequence ID" value="NZ_BAAALJ010000020.1"/>
</dbReference>
<dbReference type="InterPro" id="IPR022893">
    <property type="entry name" value="Shikimate_DH_fam"/>
</dbReference>
<evidence type="ECO:0000256" key="2">
    <source>
        <dbReference type="ARBA" id="ARBA00023141"/>
    </source>
</evidence>
<keyword evidence="5" id="KW-1185">Reference proteome</keyword>
<protein>
    <submittedName>
        <fullName evidence="4">Shikimate dehydrogenase</fullName>
        <ecNumber evidence="4">1.1.1.25</ecNumber>
    </submittedName>
</protein>
<keyword evidence="2" id="KW-0028">Amino-acid biosynthesis</keyword>
<gene>
    <name evidence="4" type="ORF">H4W27_001167</name>
</gene>
<dbReference type="InterPro" id="IPR013708">
    <property type="entry name" value="Shikimate_DH-bd_N"/>
</dbReference>
<name>A0ABR9JDP1_9MICC</name>
<dbReference type="Gene3D" id="3.40.50.10860">
    <property type="entry name" value="Leucine Dehydrogenase, chain A, domain 1"/>
    <property type="match status" value="1"/>
</dbReference>
<reference evidence="4 5" key="1">
    <citation type="submission" date="2020-10" db="EMBL/GenBank/DDBJ databases">
        <title>Sequencing the genomes of 1000 actinobacteria strains.</title>
        <authorList>
            <person name="Klenk H.-P."/>
        </authorList>
    </citation>
    <scope>NUCLEOTIDE SEQUENCE [LARGE SCALE GENOMIC DNA]</scope>
    <source>
        <strain evidence="4 5">DSM 15666</strain>
    </source>
</reference>
<evidence type="ECO:0000313" key="5">
    <source>
        <dbReference type="Proteomes" id="UP000643525"/>
    </source>
</evidence>
<dbReference type="Gene3D" id="3.40.50.720">
    <property type="entry name" value="NAD(P)-binding Rossmann-like Domain"/>
    <property type="match status" value="1"/>
</dbReference>
<dbReference type="EMBL" id="JADBED010000001">
    <property type="protein sequence ID" value="MBE1524049.1"/>
    <property type="molecule type" value="Genomic_DNA"/>
</dbReference>
<accession>A0ABR9JDP1</accession>
<comment type="pathway">
    <text evidence="1">Metabolic intermediate biosynthesis; chorismate biosynthesis; chorismate from D-erythrose 4-phosphate and phosphoenolpyruvate: step 4/7.</text>
</comment>
<feature type="domain" description="Shikimate dehydrogenase substrate binding N-terminal" evidence="3">
    <location>
        <begin position="6"/>
        <end position="89"/>
    </location>
</feature>
<dbReference type="GO" id="GO:0004764">
    <property type="term" value="F:shikimate 3-dehydrogenase (NADP+) activity"/>
    <property type="evidence" value="ECO:0007669"/>
    <property type="project" value="UniProtKB-EC"/>
</dbReference>
<comment type="caution">
    <text evidence="4">The sequence shown here is derived from an EMBL/GenBank/DDBJ whole genome shotgun (WGS) entry which is preliminary data.</text>
</comment>
<keyword evidence="4" id="KW-0560">Oxidoreductase</keyword>
<dbReference type="SUPFAM" id="SSF51735">
    <property type="entry name" value="NAD(P)-binding Rossmann-fold domains"/>
    <property type="match status" value="1"/>
</dbReference>
<proteinExistence type="predicted"/>
<evidence type="ECO:0000259" key="3">
    <source>
        <dbReference type="Pfam" id="PF08501"/>
    </source>
</evidence>
<dbReference type="InterPro" id="IPR046346">
    <property type="entry name" value="Aminoacid_DH-like_N_sf"/>
</dbReference>
<evidence type="ECO:0000256" key="1">
    <source>
        <dbReference type="ARBA" id="ARBA00004871"/>
    </source>
</evidence>
<evidence type="ECO:0000313" key="4">
    <source>
        <dbReference type="EMBL" id="MBE1524049.1"/>
    </source>
</evidence>
<dbReference type="EC" id="1.1.1.25" evidence="4"/>